<dbReference type="EMBL" id="UFUW01000001">
    <property type="protein sequence ID" value="SUX25058.1"/>
    <property type="molecule type" value="Genomic_DNA"/>
</dbReference>
<dbReference type="InterPro" id="IPR051734">
    <property type="entry name" value="VapB_TA_antitoxins"/>
</dbReference>
<evidence type="ECO:0000313" key="2">
    <source>
        <dbReference type="Proteomes" id="UP000254572"/>
    </source>
</evidence>
<protein>
    <submittedName>
        <fullName evidence="1">Virulence-associated protein and related proteins</fullName>
    </submittedName>
</protein>
<dbReference type="AlphaFoldDB" id="A0A381EDG5"/>
<dbReference type="PANTHER" id="PTHR37550">
    <property type="entry name" value="ANTITOXIN VAPB1"/>
    <property type="match status" value="1"/>
</dbReference>
<dbReference type="PANTHER" id="PTHR37550:SF3">
    <property type="entry name" value="ANTITOXIN VAPB1"/>
    <property type="match status" value="1"/>
</dbReference>
<dbReference type="RefSeq" id="WP_115612351.1">
    <property type="nucleotide sequence ID" value="NZ_JBHLZC010000001.1"/>
</dbReference>
<accession>A0A381EDG5</accession>
<name>A0A381EDG5_9GAMM</name>
<gene>
    <name evidence="1" type="ORF">NCTC13294_02220</name>
</gene>
<evidence type="ECO:0000313" key="1">
    <source>
        <dbReference type="EMBL" id="SUX25058.1"/>
    </source>
</evidence>
<dbReference type="SUPFAM" id="SSF89447">
    <property type="entry name" value="AbrB/MazE/MraZ-like"/>
    <property type="match status" value="1"/>
</dbReference>
<sequence>MTTAQLIESEDGQTVRLPEEYRFTGHEVCIRREGNQVILEPLNDGWEWLDELTPFDDDFIAAVEALQQEQRAYPQEREFRDICR</sequence>
<dbReference type="InterPro" id="IPR037914">
    <property type="entry name" value="SpoVT-AbrB_sf"/>
</dbReference>
<reference evidence="1 2" key="1">
    <citation type="submission" date="2018-06" db="EMBL/GenBank/DDBJ databases">
        <authorList>
            <consortium name="Pathogen Informatics"/>
            <person name="Doyle S."/>
        </authorList>
    </citation>
    <scope>NUCLEOTIDE SEQUENCE [LARGE SCALE GENOMIC DNA]</scope>
    <source>
        <strain evidence="1 2">NCTC13294</strain>
    </source>
</reference>
<keyword evidence="2" id="KW-1185">Reference proteome</keyword>
<dbReference type="Proteomes" id="UP000254572">
    <property type="component" value="Unassembled WGS sequence"/>
</dbReference>
<dbReference type="Gene3D" id="2.10.260.10">
    <property type="match status" value="1"/>
</dbReference>
<dbReference type="OrthoDB" id="5298361at2"/>
<organism evidence="1 2">
    <name type="scientific">Cardiobacterium valvarum</name>
    <dbReference type="NCBI Taxonomy" id="194702"/>
    <lineage>
        <taxon>Bacteria</taxon>
        <taxon>Pseudomonadati</taxon>
        <taxon>Pseudomonadota</taxon>
        <taxon>Gammaproteobacteria</taxon>
        <taxon>Cardiobacteriales</taxon>
        <taxon>Cardiobacteriaceae</taxon>
        <taxon>Cardiobacterium</taxon>
    </lineage>
</organism>
<proteinExistence type="predicted"/>